<evidence type="ECO:0000313" key="1">
    <source>
        <dbReference type="EMBL" id="CRL29604.1"/>
    </source>
</evidence>
<proteinExistence type="predicted"/>
<dbReference type="EMBL" id="HG793171">
    <property type="protein sequence ID" value="CRL29604.1"/>
    <property type="molecule type" value="Genomic_DNA"/>
</dbReference>
<reference evidence="1 2" key="1">
    <citation type="journal article" date="2014" name="Nat. Commun.">
        <title>Multiple recent horizontal transfers of a large genomic region in cheese making fungi.</title>
        <authorList>
            <person name="Cheeseman K."/>
            <person name="Ropars J."/>
            <person name="Renault P."/>
            <person name="Dupont J."/>
            <person name="Gouzy J."/>
            <person name="Branca A."/>
            <person name="Abraham A.L."/>
            <person name="Ceppi M."/>
            <person name="Conseiller E."/>
            <person name="Debuchy R."/>
            <person name="Malagnac F."/>
            <person name="Goarin A."/>
            <person name="Silar P."/>
            <person name="Lacoste S."/>
            <person name="Sallet E."/>
            <person name="Bensimon A."/>
            <person name="Giraud T."/>
            <person name="Brygoo Y."/>
        </authorList>
    </citation>
    <scope>NUCLEOTIDE SEQUENCE [LARGE SCALE GENOMIC DNA]</scope>
    <source>
        <strain evidence="2">FM 013</strain>
    </source>
</reference>
<dbReference type="AlphaFoldDB" id="A0A0G4PT05"/>
<sequence length="54" mass="5876">MASTTKLSSSQPSTSEPQLNVQYCAPEFCLPHPDTVNQFCRDQSNLTSAKVSLS</sequence>
<name>A0A0G4PT05_PENC3</name>
<accession>A0A0G4PT05</accession>
<protein>
    <submittedName>
        <fullName evidence="1">Str. FM013</fullName>
    </submittedName>
</protein>
<dbReference type="Proteomes" id="UP000053732">
    <property type="component" value="Unassembled WGS sequence"/>
</dbReference>
<gene>
    <name evidence="1" type="ORF">PCAMFM013_S038g000007</name>
</gene>
<organism evidence="1 2">
    <name type="scientific">Penicillium camemberti (strain FM 013)</name>
    <dbReference type="NCBI Taxonomy" id="1429867"/>
    <lineage>
        <taxon>Eukaryota</taxon>
        <taxon>Fungi</taxon>
        <taxon>Dikarya</taxon>
        <taxon>Ascomycota</taxon>
        <taxon>Pezizomycotina</taxon>
        <taxon>Eurotiomycetes</taxon>
        <taxon>Eurotiomycetidae</taxon>
        <taxon>Eurotiales</taxon>
        <taxon>Aspergillaceae</taxon>
        <taxon>Penicillium</taxon>
    </lineage>
</organism>
<keyword evidence="2" id="KW-1185">Reference proteome</keyword>
<evidence type="ECO:0000313" key="2">
    <source>
        <dbReference type="Proteomes" id="UP000053732"/>
    </source>
</evidence>